<dbReference type="SUPFAM" id="SSF56425">
    <property type="entry name" value="Succinate dehydrogenase/fumarate reductase flavoprotein, catalytic domain"/>
    <property type="match status" value="1"/>
</dbReference>
<dbReference type="EC" id="1.4.3.16" evidence="4 12"/>
<comment type="similarity">
    <text evidence="3 13">Belongs to the FAD-dependent oxidoreductase 2 family. NadB subfamily.</text>
</comment>
<comment type="subcellular location">
    <subcellularLocation>
        <location evidence="13">Cytoplasm</location>
    </subcellularLocation>
</comment>
<feature type="domain" description="Fumarate reductase/succinate dehydrogenase flavoprotein-like C-terminal" evidence="16">
    <location>
        <begin position="460"/>
        <end position="539"/>
    </location>
</feature>
<organism evidence="17 18">
    <name type="scientific">Herbiconiux moechotypicola</name>
    <dbReference type="NCBI Taxonomy" id="637393"/>
    <lineage>
        <taxon>Bacteria</taxon>
        <taxon>Bacillati</taxon>
        <taxon>Actinomycetota</taxon>
        <taxon>Actinomycetes</taxon>
        <taxon>Micrococcales</taxon>
        <taxon>Microbacteriaceae</taxon>
        <taxon>Herbiconiux</taxon>
    </lineage>
</organism>
<evidence type="ECO:0000256" key="4">
    <source>
        <dbReference type="ARBA" id="ARBA00012173"/>
    </source>
</evidence>
<keyword evidence="9 13" id="KW-0560">Oxidoreductase</keyword>
<evidence type="ECO:0000256" key="7">
    <source>
        <dbReference type="ARBA" id="ARBA00022642"/>
    </source>
</evidence>
<evidence type="ECO:0000256" key="3">
    <source>
        <dbReference type="ARBA" id="ARBA00008562"/>
    </source>
</evidence>
<dbReference type="InterPro" id="IPR036188">
    <property type="entry name" value="FAD/NAD-bd_sf"/>
</dbReference>
<evidence type="ECO:0000259" key="15">
    <source>
        <dbReference type="Pfam" id="PF00890"/>
    </source>
</evidence>
<dbReference type="PRINTS" id="PR00368">
    <property type="entry name" value="FADPNR"/>
</dbReference>
<dbReference type="Pfam" id="PF02910">
    <property type="entry name" value="Succ_DH_flav_C"/>
    <property type="match status" value="1"/>
</dbReference>
<keyword evidence="8 13" id="KW-0274">FAD</keyword>
<comment type="cofactor">
    <cofactor evidence="1 13">
        <name>FAD</name>
        <dbReference type="ChEBI" id="CHEBI:57692"/>
    </cofactor>
</comment>
<dbReference type="InterPro" id="IPR005288">
    <property type="entry name" value="NadB"/>
</dbReference>
<dbReference type="InterPro" id="IPR003953">
    <property type="entry name" value="FAD-dep_OxRdtase_2_FAD-bd"/>
</dbReference>
<evidence type="ECO:0000256" key="14">
    <source>
        <dbReference type="SAM" id="MobiDB-lite"/>
    </source>
</evidence>
<evidence type="ECO:0000259" key="16">
    <source>
        <dbReference type="Pfam" id="PF02910"/>
    </source>
</evidence>
<evidence type="ECO:0000256" key="1">
    <source>
        <dbReference type="ARBA" id="ARBA00001974"/>
    </source>
</evidence>
<keyword evidence="7 13" id="KW-0662">Pyridine nucleotide biosynthesis</keyword>
<dbReference type="PANTHER" id="PTHR42716:SF2">
    <property type="entry name" value="L-ASPARTATE OXIDASE, CHLOROPLASTIC"/>
    <property type="match status" value="1"/>
</dbReference>
<evidence type="ECO:0000313" key="18">
    <source>
        <dbReference type="Proteomes" id="UP001500929"/>
    </source>
</evidence>
<evidence type="ECO:0000256" key="13">
    <source>
        <dbReference type="RuleBase" id="RU362049"/>
    </source>
</evidence>
<dbReference type="InterPro" id="IPR027477">
    <property type="entry name" value="Succ_DH/fumarate_Rdtase_cat_sf"/>
</dbReference>
<evidence type="ECO:0000256" key="2">
    <source>
        <dbReference type="ARBA" id="ARBA00004950"/>
    </source>
</evidence>
<dbReference type="InterPro" id="IPR015939">
    <property type="entry name" value="Fum_Rdtase/Succ_DH_flav-like_C"/>
</dbReference>
<evidence type="ECO:0000256" key="12">
    <source>
        <dbReference type="NCBIfam" id="TIGR00551"/>
    </source>
</evidence>
<evidence type="ECO:0000256" key="9">
    <source>
        <dbReference type="ARBA" id="ARBA00023002"/>
    </source>
</evidence>
<name>A0ABP5Q3L0_9MICO</name>
<dbReference type="RefSeq" id="WP_259478467.1">
    <property type="nucleotide sequence ID" value="NZ_BAAAQY010000002.1"/>
</dbReference>
<feature type="region of interest" description="Disordered" evidence="14">
    <location>
        <begin position="571"/>
        <end position="596"/>
    </location>
</feature>
<comment type="function">
    <text evidence="10">Catalyzes the oxidation of L-aspartate to iminoaspartate, the first step in the de novo biosynthesis of NAD(+).</text>
</comment>
<reference evidence="18" key="1">
    <citation type="journal article" date="2019" name="Int. J. Syst. Evol. Microbiol.">
        <title>The Global Catalogue of Microorganisms (GCM) 10K type strain sequencing project: providing services to taxonomists for standard genome sequencing and annotation.</title>
        <authorList>
            <consortium name="The Broad Institute Genomics Platform"/>
            <consortium name="The Broad Institute Genome Sequencing Center for Infectious Disease"/>
            <person name="Wu L."/>
            <person name="Ma J."/>
        </authorList>
    </citation>
    <scope>NUCLEOTIDE SEQUENCE [LARGE SCALE GENOMIC DNA]</scope>
    <source>
        <strain evidence="18">JCM 16117</strain>
    </source>
</reference>
<evidence type="ECO:0000256" key="8">
    <source>
        <dbReference type="ARBA" id="ARBA00022827"/>
    </source>
</evidence>
<dbReference type="Gene3D" id="1.20.58.100">
    <property type="entry name" value="Fumarate reductase/succinate dehydrogenase flavoprotein-like, C-terminal domain"/>
    <property type="match status" value="1"/>
</dbReference>
<evidence type="ECO:0000256" key="11">
    <source>
        <dbReference type="ARBA" id="ARBA00048305"/>
    </source>
</evidence>
<dbReference type="SUPFAM" id="SSF51905">
    <property type="entry name" value="FAD/NAD(P)-binding domain"/>
    <property type="match status" value="1"/>
</dbReference>
<dbReference type="NCBIfam" id="TIGR00551">
    <property type="entry name" value="nadB"/>
    <property type="match status" value="1"/>
</dbReference>
<dbReference type="Gene3D" id="3.90.700.10">
    <property type="entry name" value="Succinate dehydrogenase/fumarate reductase flavoprotein, catalytic domain"/>
    <property type="match status" value="1"/>
</dbReference>
<dbReference type="PANTHER" id="PTHR42716">
    <property type="entry name" value="L-ASPARTATE OXIDASE"/>
    <property type="match status" value="1"/>
</dbReference>
<sequence length="596" mass="61096">MVVGSGIAGLVTALECARAGLDVTVVTKGAIDEGNTRHAQGGIAAAVMPGDTVASHVADTLVAGAGLSDPDAVGVLCEEGPAGIAALVEWGVSFDRVGGVDAAPDAPFDSGLEGAHSFHRILHAGGDASGLAVEQALLRSVRAAGIAVREHTFLIDLVREDVPQGGAARRDASPNVLPNSTSSTAGGGIDAAVCGVRVRTPAGVETLRADAVVLASGGLGQLYAQTTNPAVTTGDGAAAAWRAGAVLADVEFVQFHPTALAVPGSFLVSEAVRGDGAVLRNTRGERFMTSVHPLAELAPRDIVARAIAAEMRRTGSPVYLDATALGAEELEHRFPTISAACREAGFDWAHDPVPVAPAAHYWMGGVATDLDGRTSIPGLYAVGEVACTGVHGANRLASNSLLEGLVFARRCARALAALPAPSALAPYASPVEWAQSVAQAGRDATDRAHSIASEGRVTTRHELRELMQRAAGVVRDADGLRSALAALEGRAAVDGDRESASVEQLETENLLQLARLLLHSALAREESRGAHSRDDFAETSPAFDGHLVVSRMRPRPALAATVAEAVAPWPSNPARASGLTSTIAPTAIDPSERIAS</sequence>
<comment type="catalytic activity">
    <reaction evidence="11">
        <text>L-aspartate + O2 = iminosuccinate + H2O2</text>
        <dbReference type="Rhea" id="RHEA:25876"/>
        <dbReference type="ChEBI" id="CHEBI:15379"/>
        <dbReference type="ChEBI" id="CHEBI:16240"/>
        <dbReference type="ChEBI" id="CHEBI:29991"/>
        <dbReference type="ChEBI" id="CHEBI:77875"/>
        <dbReference type="EC" id="1.4.3.16"/>
    </reaction>
    <physiologicalReaction direction="left-to-right" evidence="11">
        <dbReference type="Rhea" id="RHEA:25877"/>
    </physiologicalReaction>
</comment>
<accession>A0ABP5Q3L0</accession>
<evidence type="ECO:0000256" key="10">
    <source>
        <dbReference type="ARBA" id="ARBA00029426"/>
    </source>
</evidence>
<protein>
    <recommendedName>
        <fullName evidence="5 12">L-aspartate oxidase</fullName>
        <ecNumber evidence="4 12">1.4.3.16</ecNumber>
    </recommendedName>
</protein>
<evidence type="ECO:0000256" key="5">
    <source>
        <dbReference type="ARBA" id="ARBA00021901"/>
    </source>
</evidence>
<dbReference type="Pfam" id="PF00890">
    <property type="entry name" value="FAD_binding_2"/>
    <property type="match status" value="1"/>
</dbReference>
<comment type="pathway">
    <text evidence="2 13">Cofactor biosynthesis; NAD(+) biosynthesis; iminoaspartate from L-aspartate (oxidase route): step 1/1.</text>
</comment>
<keyword evidence="18" id="KW-1185">Reference proteome</keyword>
<gene>
    <name evidence="17" type="primary">nadB</name>
    <name evidence="17" type="ORF">GCM10009851_05850</name>
</gene>
<keyword evidence="6 13" id="KW-0285">Flavoprotein</keyword>
<comment type="caution">
    <text evidence="17">The sequence shown here is derived from an EMBL/GenBank/DDBJ whole genome shotgun (WGS) entry which is preliminary data.</text>
</comment>
<dbReference type="InterPro" id="IPR037099">
    <property type="entry name" value="Fum_R/Succ_DH_flav-like_C_sf"/>
</dbReference>
<dbReference type="EMBL" id="BAAAQY010000002">
    <property type="protein sequence ID" value="GAA2225055.1"/>
    <property type="molecule type" value="Genomic_DNA"/>
</dbReference>
<evidence type="ECO:0000256" key="6">
    <source>
        <dbReference type="ARBA" id="ARBA00022630"/>
    </source>
</evidence>
<dbReference type="SUPFAM" id="SSF46977">
    <property type="entry name" value="Succinate dehydrogenase/fumarate reductase flavoprotein C-terminal domain"/>
    <property type="match status" value="1"/>
</dbReference>
<feature type="domain" description="FAD-dependent oxidoreductase 2 FAD-binding" evidence="15">
    <location>
        <begin position="2"/>
        <end position="401"/>
    </location>
</feature>
<dbReference type="Proteomes" id="UP001500929">
    <property type="component" value="Unassembled WGS sequence"/>
</dbReference>
<dbReference type="Gene3D" id="3.50.50.60">
    <property type="entry name" value="FAD/NAD(P)-binding domain"/>
    <property type="match status" value="1"/>
</dbReference>
<evidence type="ECO:0000313" key="17">
    <source>
        <dbReference type="EMBL" id="GAA2225055.1"/>
    </source>
</evidence>
<proteinExistence type="inferred from homology"/>